<evidence type="ECO:0000259" key="5">
    <source>
        <dbReference type="PROSITE" id="PS50887"/>
    </source>
</evidence>
<organism evidence="6 7">
    <name type="scientific">Pseudoduganella albidiflava</name>
    <dbReference type="NCBI Taxonomy" id="321983"/>
    <lineage>
        <taxon>Bacteria</taxon>
        <taxon>Pseudomonadati</taxon>
        <taxon>Pseudomonadota</taxon>
        <taxon>Betaproteobacteria</taxon>
        <taxon>Burkholderiales</taxon>
        <taxon>Oxalobacteraceae</taxon>
        <taxon>Telluria group</taxon>
        <taxon>Pseudoduganella</taxon>
    </lineage>
</organism>
<evidence type="ECO:0000256" key="2">
    <source>
        <dbReference type="ARBA" id="ARBA00034247"/>
    </source>
</evidence>
<dbReference type="EMBL" id="CP036401">
    <property type="protein sequence ID" value="QBI02335.1"/>
    <property type="molecule type" value="Genomic_DNA"/>
</dbReference>
<accession>A0ABX5RUN8</accession>
<evidence type="ECO:0000256" key="1">
    <source>
        <dbReference type="ARBA" id="ARBA00012528"/>
    </source>
</evidence>
<gene>
    <name evidence="6" type="ORF">EYF70_16930</name>
</gene>
<evidence type="ECO:0000313" key="6">
    <source>
        <dbReference type="EMBL" id="QBI02335.1"/>
    </source>
</evidence>
<dbReference type="InterPro" id="IPR050469">
    <property type="entry name" value="Diguanylate_Cyclase"/>
</dbReference>
<dbReference type="InterPro" id="IPR029787">
    <property type="entry name" value="Nucleotide_cyclase"/>
</dbReference>
<reference evidence="6 7" key="1">
    <citation type="submission" date="2019-02" db="EMBL/GenBank/DDBJ databases">
        <title>Draft Genome Sequences of Six Type Strains of the Genus Massilia.</title>
        <authorList>
            <person name="Miess H."/>
            <person name="Frediansyhah A."/>
            <person name="Gross H."/>
        </authorList>
    </citation>
    <scope>NUCLEOTIDE SEQUENCE [LARGE SCALE GENOMIC DNA]</scope>
    <source>
        <strain evidence="6 7">DSM 17472</strain>
    </source>
</reference>
<proteinExistence type="predicted"/>
<feature type="transmembrane region" description="Helical" evidence="4">
    <location>
        <begin position="186"/>
        <end position="206"/>
    </location>
</feature>
<evidence type="ECO:0000256" key="4">
    <source>
        <dbReference type="SAM" id="Phobius"/>
    </source>
</evidence>
<dbReference type="InterPro" id="IPR000160">
    <property type="entry name" value="GGDEF_dom"/>
</dbReference>
<keyword evidence="7" id="KW-1185">Reference proteome</keyword>
<sequence length="391" mass="42902">MPFPPARKAIVDAIEVGKAARPVMARAAQRIGDLVLSADFKQRRRAIVALMTAGVYAICIVILFYGGERGIFDPGWTGVLALACGSVVTAFYAAIRSGFNLRFSAPSLALPQAICAQTLVAAAYMIAGPAHPSMLALAAMVIVFGMFEMRTRYVWLLMRYTLVLMGAVMVWCALHDPLTYPPEVEVIHYAILATVLPAISSLSAQLRAMRERLQKQKAELETALEKIRRVATLDELTGLPNRRHMRELLAEHIARFDRGGPAFAVALADLDHFKSINDRFGHAVGDDVLTGFADRARAHLRTTDIVGRWGGEEFVIILAGSPPADLDSGMERMRRSLRDTPVCADVPEIRLTFSAGVTPYREGESIDDVIERADKALYDAKHAGRDRSVSR</sequence>
<comment type="catalytic activity">
    <reaction evidence="2">
        <text>2 GTP = 3',3'-c-di-GMP + 2 diphosphate</text>
        <dbReference type="Rhea" id="RHEA:24898"/>
        <dbReference type="ChEBI" id="CHEBI:33019"/>
        <dbReference type="ChEBI" id="CHEBI:37565"/>
        <dbReference type="ChEBI" id="CHEBI:58805"/>
        <dbReference type="EC" id="2.7.7.65"/>
    </reaction>
</comment>
<dbReference type="EC" id="2.7.7.65" evidence="1"/>
<feature type="transmembrane region" description="Helical" evidence="4">
    <location>
        <begin position="133"/>
        <end position="149"/>
    </location>
</feature>
<feature type="coiled-coil region" evidence="3">
    <location>
        <begin position="199"/>
        <end position="233"/>
    </location>
</feature>
<feature type="transmembrane region" description="Helical" evidence="4">
    <location>
        <begin position="107"/>
        <end position="127"/>
    </location>
</feature>
<keyword evidence="3" id="KW-0175">Coiled coil</keyword>
<feature type="transmembrane region" description="Helical" evidence="4">
    <location>
        <begin position="77"/>
        <end position="95"/>
    </location>
</feature>
<keyword evidence="4" id="KW-1133">Transmembrane helix</keyword>
<dbReference type="InterPro" id="IPR043128">
    <property type="entry name" value="Rev_trsase/Diguanyl_cyclase"/>
</dbReference>
<dbReference type="NCBIfam" id="TIGR00254">
    <property type="entry name" value="GGDEF"/>
    <property type="match status" value="1"/>
</dbReference>
<dbReference type="SMART" id="SM00267">
    <property type="entry name" value="GGDEF"/>
    <property type="match status" value="1"/>
</dbReference>
<name>A0ABX5RUN8_9BURK</name>
<dbReference type="Gene3D" id="3.30.70.270">
    <property type="match status" value="1"/>
</dbReference>
<protein>
    <recommendedName>
        <fullName evidence="1">diguanylate cyclase</fullName>
        <ecNumber evidence="1">2.7.7.65</ecNumber>
    </recommendedName>
</protein>
<feature type="transmembrane region" description="Helical" evidence="4">
    <location>
        <begin position="156"/>
        <end position="174"/>
    </location>
</feature>
<dbReference type="PANTHER" id="PTHR45138">
    <property type="entry name" value="REGULATORY COMPONENTS OF SENSORY TRANSDUCTION SYSTEM"/>
    <property type="match status" value="1"/>
</dbReference>
<dbReference type="SUPFAM" id="SSF55073">
    <property type="entry name" value="Nucleotide cyclase"/>
    <property type="match status" value="1"/>
</dbReference>
<dbReference type="PROSITE" id="PS50887">
    <property type="entry name" value="GGDEF"/>
    <property type="match status" value="1"/>
</dbReference>
<feature type="transmembrane region" description="Helical" evidence="4">
    <location>
        <begin position="46"/>
        <end position="65"/>
    </location>
</feature>
<feature type="domain" description="GGDEF" evidence="5">
    <location>
        <begin position="261"/>
        <end position="391"/>
    </location>
</feature>
<evidence type="ECO:0000313" key="7">
    <source>
        <dbReference type="Proteomes" id="UP000292307"/>
    </source>
</evidence>
<dbReference type="Pfam" id="PF00990">
    <property type="entry name" value="GGDEF"/>
    <property type="match status" value="1"/>
</dbReference>
<dbReference type="Proteomes" id="UP000292307">
    <property type="component" value="Chromosome"/>
</dbReference>
<dbReference type="PANTHER" id="PTHR45138:SF9">
    <property type="entry name" value="DIGUANYLATE CYCLASE DGCM-RELATED"/>
    <property type="match status" value="1"/>
</dbReference>
<keyword evidence="4" id="KW-0812">Transmembrane</keyword>
<dbReference type="CDD" id="cd01949">
    <property type="entry name" value="GGDEF"/>
    <property type="match status" value="1"/>
</dbReference>
<keyword evidence="4" id="KW-0472">Membrane</keyword>
<evidence type="ECO:0000256" key="3">
    <source>
        <dbReference type="SAM" id="Coils"/>
    </source>
</evidence>